<evidence type="ECO:0000313" key="5">
    <source>
        <dbReference type="Proteomes" id="UP001597277"/>
    </source>
</evidence>
<keyword evidence="2" id="KW-0472">Membrane</keyword>
<keyword evidence="5" id="KW-1185">Reference proteome</keyword>
<feature type="compositionally biased region" description="Acidic residues" evidence="1">
    <location>
        <begin position="242"/>
        <end position="259"/>
    </location>
</feature>
<evidence type="ECO:0000256" key="3">
    <source>
        <dbReference type="SAM" id="SignalP"/>
    </source>
</evidence>
<evidence type="ECO:0000256" key="1">
    <source>
        <dbReference type="SAM" id="MobiDB-lite"/>
    </source>
</evidence>
<feature type="compositionally biased region" description="Basic and acidic residues" evidence="1">
    <location>
        <begin position="548"/>
        <end position="560"/>
    </location>
</feature>
<proteinExistence type="predicted"/>
<dbReference type="RefSeq" id="WP_388006992.1">
    <property type="nucleotide sequence ID" value="NZ_JBHUEE010000006.1"/>
</dbReference>
<protein>
    <submittedName>
        <fullName evidence="4">DUF6049 family protein</fullName>
    </submittedName>
</protein>
<gene>
    <name evidence="4" type="ORF">ACFSE6_11810</name>
</gene>
<reference evidence="5" key="1">
    <citation type="journal article" date="2019" name="Int. J. Syst. Evol. Microbiol.">
        <title>The Global Catalogue of Microorganisms (GCM) 10K type strain sequencing project: providing services to taxonomists for standard genome sequencing and annotation.</title>
        <authorList>
            <consortium name="The Broad Institute Genomics Platform"/>
            <consortium name="The Broad Institute Genome Sequencing Center for Infectious Disease"/>
            <person name="Wu L."/>
            <person name="Ma J."/>
        </authorList>
    </citation>
    <scope>NUCLEOTIDE SEQUENCE [LARGE SCALE GENOMIC DNA]</scope>
    <source>
        <strain evidence="5">JCM 17130</strain>
    </source>
</reference>
<dbReference type="Pfam" id="PF19516">
    <property type="entry name" value="DUF6049"/>
    <property type="match status" value="1"/>
</dbReference>
<name>A0ABW4L6P6_9MICO</name>
<comment type="caution">
    <text evidence="4">The sequence shown here is derived from an EMBL/GenBank/DDBJ whole genome shotgun (WGS) entry which is preliminary data.</text>
</comment>
<dbReference type="EMBL" id="JBHUEE010000006">
    <property type="protein sequence ID" value="MFD1718524.1"/>
    <property type="molecule type" value="Genomic_DNA"/>
</dbReference>
<feature type="signal peptide" evidence="3">
    <location>
        <begin position="1"/>
        <end position="27"/>
    </location>
</feature>
<keyword evidence="3" id="KW-0732">Signal</keyword>
<keyword evidence="2" id="KW-0812">Transmembrane</keyword>
<organism evidence="4 5">
    <name type="scientific">Georgenia deserti</name>
    <dbReference type="NCBI Taxonomy" id="2093781"/>
    <lineage>
        <taxon>Bacteria</taxon>
        <taxon>Bacillati</taxon>
        <taxon>Actinomycetota</taxon>
        <taxon>Actinomycetes</taxon>
        <taxon>Micrococcales</taxon>
        <taxon>Bogoriellaceae</taxon>
        <taxon>Georgenia</taxon>
    </lineage>
</organism>
<feature type="region of interest" description="Disordered" evidence="1">
    <location>
        <begin position="548"/>
        <end position="568"/>
    </location>
</feature>
<feature type="compositionally biased region" description="Acidic residues" evidence="1">
    <location>
        <begin position="308"/>
        <end position="328"/>
    </location>
</feature>
<dbReference type="InterPro" id="IPR046112">
    <property type="entry name" value="DUF6049"/>
</dbReference>
<dbReference type="Proteomes" id="UP001597277">
    <property type="component" value="Unassembled WGS sequence"/>
</dbReference>
<evidence type="ECO:0000313" key="4">
    <source>
        <dbReference type="EMBL" id="MFD1718524.1"/>
    </source>
</evidence>
<accession>A0ABW4L6P6</accession>
<feature type="compositionally biased region" description="Acidic residues" evidence="1">
    <location>
        <begin position="270"/>
        <end position="299"/>
    </location>
</feature>
<feature type="region of interest" description="Disordered" evidence="1">
    <location>
        <begin position="239"/>
        <end position="328"/>
    </location>
</feature>
<evidence type="ECO:0000256" key="2">
    <source>
        <dbReference type="SAM" id="Phobius"/>
    </source>
</evidence>
<keyword evidence="2" id="KW-1133">Transmembrane helix</keyword>
<sequence>MRWLRAVRRPMAALAVALGVVGAGTIAAPAAGAPEDVEGGLTVEITDMAPAVLRPGEPLTVSGRVVNDGGQDVDVAELQLNMQRYAPISRIALQRWMDPDSYAITSTLAVDDLGEIPAGSSTQFSLELQPDDLGILNTSSGWGPHGVEVAVSDASGQTTISGVDRSVALWYPGEARQAQPTRVSAVVPVTASATERAAAGADPGDDAVAQTAAPRLLELLEAIDEPGVTAAVDGELFAAPDDPAEDATADEETSDDGTPDDPTTRSPDETGTDEETTQDEEATEDTTDAEETPSEEDTATNEPTDGGTLDEESTDEEGTDEEGTDESATDAATLREALAALAAQSGREVAVLPWADADIAALAHLGAGHRLGRATENAIAAADAAGISDAQPLAWPATRTPDVATLAAAARAGATTAVVPVSATTPLDELTYTPTGRADLDVGRDGSFPAVLTDDVASAILAGRLPPVDDGGQTRRLNALDSRQLLLADTAVITRERPNDQRAIALNASRSPRLDVDRLGENLETLLSAPWIEPAGLSEIREMDAPELDRDTLPEQRVSDQELSGDNLDEMDDIRDRAEAFAAITDPSEVLLEPVDQNLSSLLSAAWRRDTDGRESLLSSVSDRVATLDDQLAPLQSSSLNVINYSASMPVHIRNDLPVDATVKVRLVPSDQRLQADEEVEVTVPAESQGTAQVPVRAVGSGNVTVEVQLLGADGRTIGTPSDLQVRVRADWESVGTAAVAGLLGVMLVVGLVRTVRRGRRADPATAEEVEP</sequence>
<feature type="transmembrane region" description="Helical" evidence="2">
    <location>
        <begin position="735"/>
        <end position="753"/>
    </location>
</feature>
<feature type="chain" id="PRO_5046008217" evidence="3">
    <location>
        <begin position="28"/>
        <end position="772"/>
    </location>
</feature>